<feature type="transmembrane region" description="Helical" evidence="4">
    <location>
        <begin position="275"/>
        <end position="302"/>
    </location>
</feature>
<feature type="domain" description="Protein kinase" evidence="5">
    <location>
        <begin position="12"/>
        <end position="272"/>
    </location>
</feature>
<dbReference type="PROSITE" id="PS00108">
    <property type="entry name" value="PROTEIN_KINASE_ST"/>
    <property type="match status" value="1"/>
</dbReference>
<keyword evidence="1 3" id="KW-0547">Nucleotide-binding</keyword>
<name>A0A1I3GCK5_9ACTN</name>
<sequence length="303" mass="31771">MYDVRAPLAGRYLLLDEIGAGATGSVWRAWDLREGRHVAAKVLGPHDDALLQRFVREQAVRVQHPHVVTPAGWAAADERVLLSMDLIAGGSLATLLDGHPTLPEGTVAELLDQLLQALVAVHAAGVVHRDVKPANLLLEPTGDGRPHLRLADFGVAGLLGASRLTRSGPIGTYGWAAPEQERGAPPDPRQDLYSVGVLGRRLLNGHDPTHGAAGPVRPRGPLGPLLDALADPDPDLRPTCAAAALATLRRLDVPPPRTWPHVPDRLGPAPGLPRAAAWLVTVLACLCFVAAIGLSAAAALAAT</sequence>
<dbReference type="GO" id="GO:0005737">
    <property type="term" value="C:cytoplasm"/>
    <property type="evidence" value="ECO:0007669"/>
    <property type="project" value="TreeGrafter"/>
</dbReference>
<dbReference type="CDD" id="cd14014">
    <property type="entry name" value="STKc_PknB_like"/>
    <property type="match status" value="1"/>
</dbReference>
<accession>A0A1I3GCK5</accession>
<keyword evidence="6" id="KW-0418">Kinase</keyword>
<feature type="binding site" evidence="3">
    <location>
        <position position="41"/>
    </location>
    <ligand>
        <name>ATP</name>
        <dbReference type="ChEBI" id="CHEBI:30616"/>
    </ligand>
</feature>
<evidence type="ECO:0000313" key="6">
    <source>
        <dbReference type="EMBL" id="SFI21199.1"/>
    </source>
</evidence>
<dbReference type="Gene3D" id="3.30.200.20">
    <property type="entry name" value="Phosphorylase Kinase, domain 1"/>
    <property type="match status" value="1"/>
</dbReference>
<dbReference type="SUPFAM" id="SSF56112">
    <property type="entry name" value="Protein kinase-like (PK-like)"/>
    <property type="match status" value="1"/>
</dbReference>
<evidence type="ECO:0000256" key="2">
    <source>
        <dbReference type="ARBA" id="ARBA00022840"/>
    </source>
</evidence>
<keyword evidence="4" id="KW-0812">Transmembrane</keyword>
<dbReference type="SMART" id="SM00220">
    <property type="entry name" value="S_TKc"/>
    <property type="match status" value="1"/>
</dbReference>
<dbReference type="InterPro" id="IPR017441">
    <property type="entry name" value="Protein_kinase_ATP_BS"/>
</dbReference>
<dbReference type="Gene3D" id="1.10.510.10">
    <property type="entry name" value="Transferase(Phosphotransferase) domain 1"/>
    <property type="match status" value="1"/>
</dbReference>
<dbReference type="PROSITE" id="PS50011">
    <property type="entry name" value="PROTEIN_KINASE_DOM"/>
    <property type="match status" value="1"/>
</dbReference>
<dbReference type="OrthoDB" id="9762169at2"/>
<dbReference type="GO" id="GO:0005524">
    <property type="term" value="F:ATP binding"/>
    <property type="evidence" value="ECO:0007669"/>
    <property type="project" value="UniProtKB-UniRule"/>
</dbReference>
<organism evidence="6 7">
    <name type="scientific">Nocardioides psychrotolerans</name>
    <dbReference type="NCBI Taxonomy" id="1005945"/>
    <lineage>
        <taxon>Bacteria</taxon>
        <taxon>Bacillati</taxon>
        <taxon>Actinomycetota</taxon>
        <taxon>Actinomycetes</taxon>
        <taxon>Propionibacteriales</taxon>
        <taxon>Nocardioidaceae</taxon>
        <taxon>Nocardioides</taxon>
    </lineage>
</organism>
<keyword evidence="6" id="KW-0723">Serine/threonine-protein kinase</keyword>
<dbReference type="EMBL" id="FOQG01000006">
    <property type="protein sequence ID" value="SFI21199.1"/>
    <property type="molecule type" value="Genomic_DNA"/>
</dbReference>
<reference evidence="6 7" key="1">
    <citation type="submission" date="2016-10" db="EMBL/GenBank/DDBJ databases">
        <authorList>
            <person name="de Groot N.N."/>
        </authorList>
    </citation>
    <scope>NUCLEOTIDE SEQUENCE [LARGE SCALE GENOMIC DNA]</scope>
    <source>
        <strain evidence="6 7">CGMCC 1.11156</strain>
    </source>
</reference>
<keyword evidence="4" id="KW-1133">Transmembrane helix</keyword>
<keyword evidence="6" id="KW-0808">Transferase</keyword>
<dbReference type="STRING" id="1005945.SAMN05216561_10680"/>
<dbReference type="PROSITE" id="PS00107">
    <property type="entry name" value="PROTEIN_KINASE_ATP"/>
    <property type="match status" value="1"/>
</dbReference>
<dbReference type="PANTHER" id="PTHR48012">
    <property type="entry name" value="STERILE20-LIKE KINASE, ISOFORM B-RELATED"/>
    <property type="match status" value="1"/>
</dbReference>
<evidence type="ECO:0000259" key="5">
    <source>
        <dbReference type="PROSITE" id="PS50011"/>
    </source>
</evidence>
<dbReference type="PANTHER" id="PTHR48012:SF26">
    <property type="entry name" value="SERINE_THREONINE-PROTEIN KINASE DDB_G0283821-RELATED"/>
    <property type="match status" value="1"/>
</dbReference>
<proteinExistence type="predicted"/>
<dbReference type="Proteomes" id="UP000198649">
    <property type="component" value="Unassembled WGS sequence"/>
</dbReference>
<protein>
    <submittedName>
        <fullName evidence="6">Serine/threonine protein kinase</fullName>
    </submittedName>
</protein>
<dbReference type="InterPro" id="IPR008271">
    <property type="entry name" value="Ser/Thr_kinase_AS"/>
</dbReference>
<evidence type="ECO:0000256" key="3">
    <source>
        <dbReference type="PROSITE-ProRule" id="PRU10141"/>
    </source>
</evidence>
<keyword evidence="2 3" id="KW-0067">ATP-binding</keyword>
<dbReference type="InterPro" id="IPR000719">
    <property type="entry name" value="Prot_kinase_dom"/>
</dbReference>
<gene>
    <name evidence="6" type="ORF">SAMN05216561_10680</name>
</gene>
<dbReference type="AlphaFoldDB" id="A0A1I3GCK5"/>
<dbReference type="InterPro" id="IPR011009">
    <property type="entry name" value="Kinase-like_dom_sf"/>
</dbReference>
<dbReference type="RefSeq" id="WP_091112292.1">
    <property type="nucleotide sequence ID" value="NZ_BKAF01000047.1"/>
</dbReference>
<keyword evidence="7" id="KW-1185">Reference proteome</keyword>
<evidence type="ECO:0000256" key="4">
    <source>
        <dbReference type="SAM" id="Phobius"/>
    </source>
</evidence>
<evidence type="ECO:0000313" key="7">
    <source>
        <dbReference type="Proteomes" id="UP000198649"/>
    </source>
</evidence>
<dbReference type="Pfam" id="PF00069">
    <property type="entry name" value="Pkinase"/>
    <property type="match status" value="1"/>
</dbReference>
<evidence type="ECO:0000256" key="1">
    <source>
        <dbReference type="ARBA" id="ARBA00022741"/>
    </source>
</evidence>
<dbReference type="InterPro" id="IPR050629">
    <property type="entry name" value="STE20/SPS1-PAK"/>
</dbReference>
<keyword evidence="4" id="KW-0472">Membrane</keyword>
<dbReference type="GO" id="GO:0004674">
    <property type="term" value="F:protein serine/threonine kinase activity"/>
    <property type="evidence" value="ECO:0007669"/>
    <property type="project" value="UniProtKB-KW"/>
</dbReference>